<dbReference type="AlphaFoldDB" id="A0A5M9KVJ3"/>
<comment type="caution">
    <text evidence="1">The sequence shown here is derived from an EMBL/GenBank/DDBJ whole genome shotgun (WGS) entry which is preliminary data.</text>
</comment>
<proteinExistence type="predicted"/>
<reference evidence="1" key="1">
    <citation type="journal article" date="2018" name="BMC Genomics">
        <title>Comparative genomics of the wheat fungal pathogen Pyrenophora tritici-repentis reveals chromosomal variations and genome plasticity.</title>
        <authorList>
            <person name="Moolhuijzen P."/>
            <person name="See P.T."/>
            <person name="Hane J.K."/>
            <person name="Shi G."/>
            <person name="Liu Z."/>
            <person name="Oliver R.P."/>
            <person name="Moffat C.S."/>
        </authorList>
    </citation>
    <scope>NUCLEOTIDE SEQUENCE [LARGE SCALE GENOMIC DNA]</scope>
    <source>
        <strain evidence="1">M4</strain>
    </source>
</reference>
<evidence type="ECO:0000313" key="2">
    <source>
        <dbReference type="Proteomes" id="UP000245464"/>
    </source>
</evidence>
<dbReference type="RefSeq" id="XP_001937727.2">
    <property type="nucleotide sequence ID" value="XM_001937692.2"/>
</dbReference>
<gene>
    <name evidence="1" type="ORF">PtrM4_039690</name>
</gene>
<name>A0A5M9KVJ3_9PLEO</name>
<sequence>MCAESVVTRTIALAQSASFLETSVRCCWANATTPSICTASYLG</sequence>
<organism evidence="1 2">
    <name type="scientific">Pyrenophora tritici-repentis</name>
    <dbReference type="NCBI Taxonomy" id="45151"/>
    <lineage>
        <taxon>Eukaryota</taxon>
        <taxon>Fungi</taxon>
        <taxon>Dikarya</taxon>
        <taxon>Ascomycota</taxon>
        <taxon>Pezizomycotina</taxon>
        <taxon>Dothideomycetes</taxon>
        <taxon>Pleosporomycetidae</taxon>
        <taxon>Pleosporales</taxon>
        <taxon>Pleosporineae</taxon>
        <taxon>Pleosporaceae</taxon>
        <taxon>Pyrenophora</taxon>
    </lineage>
</organism>
<dbReference type="Proteomes" id="UP000245464">
    <property type="component" value="Chromosome 10"/>
</dbReference>
<accession>A0A5M9KVJ3</accession>
<evidence type="ECO:0000313" key="1">
    <source>
        <dbReference type="EMBL" id="KAF7564535.1"/>
    </source>
</evidence>
<dbReference type="KEGG" id="ptrr:6345668"/>
<protein>
    <submittedName>
        <fullName evidence="1">Uncharacterized protein</fullName>
    </submittedName>
</protein>
<dbReference type="EMBL" id="NQIK02000010">
    <property type="protein sequence ID" value="KAF7564535.1"/>
    <property type="molecule type" value="Genomic_DNA"/>
</dbReference>
<dbReference type="GeneID" id="6345668"/>